<name>A0A1M5TU99_9FLAO</name>
<accession>A0A1M5TU99</accession>
<evidence type="ECO:0000313" key="4">
    <source>
        <dbReference type="Proteomes" id="UP000184240"/>
    </source>
</evidence>
<dbReference type="RefSeq" id="WP_072979928.1">
    <property type="nucleotide sequence ID" value="NZ_FQXT01000001.1"/>
</dbReference>
<evidence type="ECO:0000256" key="1">
    <source>
        <dbReference type="SAM" id="SignalP"/>
    </source>
</evidence>
<reference evidence="3" key="1">
    <citation type="submission" date="2016-11" db="EMBL/GenBank/DDBJ databases">
        <authorList>
            <person name="Jaros S."/>
            <person name="Januszkiewicz K."/>
            <person name="Wedrychowicz H."/>
        </authorList>
    </citation>
    <scope>NUCLEOTIDE SEQUENCE [LARGE SCALE GENOMIC DNA]</scope>
    <source>
        <strain evidence="3">DSM 19859</strain>
    </source>
</reference>
<keyword evidence="5" id="KW-1185">Reference proteome</keyword>
<dbReference type="AlphaFoldDB" id="A0A1M5TU99"/>
<protein>
    <recommendedName>
        <fullName evidence="6">Fasciclin domain-containing protein</fullName>
    </recommendedName>
</protein>
<sequence>MKKIYNYLFLLILLISLGCSEDEAINVDLSQFESITERFPYADLTTNIAYDYYELLYSFDTPGNEELIVSEGSLCVNASNTDACIESFNMLETPFGFAGSCLPSYCFLYIKFQHGDNNTILNTPEQLLTFLGTIDTRSEAILWANANGYFHSLDIKEIGAIKATDDHFELLVSELVSGCLPYQSDQVHLRIDADGKITELDRAVYSYAKNSCI</sequence>
<reference evidence="2 5" key="3">
    <citation type="submission" date="2018-07" db="EMBL/GenBank/DDBJ databases">
        <title>Leeuwenhoekiella genomics.</title>
        <authorList>
            <person name="Tahon G."/>
            <person name="Willems A."/>
        </authorList>
    </citation>
    <scope>NUCLEOTIDE SEQUENCE [LARGE SCALE GENOMIC DNA]</scope>
    <source>
        <strain evidence="2 5">LMG 24856</strain>
    </source>
</reference>
<reference evidence="4" key="2">
    <citation type="submission" date="2016-11" db="EMBL/GenBank/DDBJ databases">
        <authorList>
            <person name="Varghese N."/>
            <person name="Submissions S."/>
        </authorList>
    </citation>
    <scope>NUCLEOTIDE SEQUENCE [LARGE SCALE GENOMIC DNA]</scope>
    <source>
        <strain evidence="4">DSM 19859</strain>
    </source>
</reference>
<dbReference type="Proteomes" id="UP000184240">
    <property type="component" value="Unassembled WGS sequence"/>
</dbReference>
<keyword evidence="1" id="KW-0732">Signal</keyword>
<evidence type="ECO:0000313" key="2">
    <source>
        <dbReference type="EMBL" id="RXG28559.1"/>
    </source>
</evidence>
<dbReference type="EMBL" id="FQXT01000001">
    <property type="protein sequence ID" value="SHH54166.1"/>
    <property type="molecule type" value="Genomic_DNA"/>
</dbReference>
<feature type="chain" id="PRO_5011957406" description="Fasciclin domain-containing protein" evidence="1">
    <location>
        <begin position="22"/>
        <end position="213"/>
    </location>
</feature>
<gene>
    <name evidence="2" type="ORF">DSM01_2019</name>
    <name evidence="3" type="ORF">SAMN04487999_0455</name>
</gene>
<dbReference type="OrthoDB" id="768050at2"/>
<organism evidence="3 4">
    <name type="scientific">Leeuwenhoekiella palythoae</name>
    <dbReference type="NCBI Taxonomy" id="573501"/>
    <lineage>
        <taxon>Bacteria</taxon>
        <taxon>Pseudomonadati</taxon>
        <taxon>Bacteroidota</taxon>
        <taxon>Flavobacteriia</taxon>
        <taxon>Flavobacteriales</taxon>
        <taxon>Flavobacteriaceae</taxon>
        <taxon>Leeuwenhoekiella</taxon>
    </lineage>
</organism>
<proteinExistence type="predicted"/>
<evidence type="ECO:0000313" key="5">
    <source>
        <dbReference type="Proteomes" id="UP000290037"/>
    </source>
</evidence>
<feature type="signal peptide" evidence="1">
    <location>
        <begin position="1"/>
        <end position="21"/>
    </location>
</feature>
<dbReference type="PROSITE" id="PS51257">
    <property type="entry name" value="PROKAR_LIPOPROTEIN"/>
    <property type="match status" value="1"/>
</dbReference>
<dbReference type="STRING" id="573501.SAMN04487999_0455"/>
<evidence type="ECO:0008006" key="6">
    <source>
        <dbReference type="Google" id="ProtNLM"/>
    </source>
</evidence>
<dbReference type="EMBL" id="QOVN01000004">
    <property type="protein sequence ID" value="RXG28559.1"/>
    <property type="molecule type" value="Genomic_DNA"/>
</dbReference>
<dbReference type="Proteomes" id="UP000290037">
    <property type="component" value="Unassembled WGS sequence"/>
</dbReference>
<evidence type="ECO:0000313" key="3">
    <source>
        <dbReference type="EMBL" id="SHH54166.1"/>
    </source>
</evidence>